<dbReference type="Proteomes" id="UP000796880">
    <property type="component" value="Unassembled WGS sequence"/>
</dbReference>
<dbReference type="InterPro" id="IPR039299">
    <property type="entry name" value="SEOA"/>
</dbReference>
<proteinExistence type="predicted"/>
<dbReference type="InterPro" id="IPR027942">
    <property type="entry name" value="SEO_N"/>
</dbReference>
<dbReference type="Pfam" id="PF14576">
    <property type="entry name" value="SEO_N"/>
    <property type="match status" value="1"/>
</dbReference>
<feature type="compositionally biased region" description="Basic and acidic residues" evidence="1">
    <location>
        <begin position="399"/>
        <end position="409"/>
    </location>
</feature>
<dbReference type="EMBL" id="VOIH02000001">
    <property type="protein sequence ID" value="KAF3456884.1"/>
    <property type="molecule type" value="Genomic_DNA"/>
</dbReference>
<evidence type="ECO:0000256" key="1">
    <source>
        <dbReference type="SAM" id="MobiDB-lite"/>
    </source>
</evidence>
<reference evidence="3" key="1">
    <citation type="submission" date="2020-03" db="EMBL/GenBank/DDBJ databases">
        <title>A high-quality chromosome-level genome assembly of a woody plant with both climbing and erect habits, Rhamnella rubrinervis.</title>
        <authorList>
            <person name="Lu Z."/>
            <person name="Yang Y."/>
            <person name="Zhu X."/>
            <person name="Sun Y."/>
        </authorList>
    </citation>
    <scope>NUCLEOTIDE SEQUENCE</scope>
    <source>
        <strain evidence="3">BYM</strain>
        <tissue evidence="3">Leaf</tissue>
    </source>
</reference>
<keyword evidence="4" id="KW-1185">Reference proteome</keyword>
<evidence type="ECO:0000313" key="3">
    <source>
        <dbReference type="EMBL" id="KAF3456884.1"/>
    </source>
</evidence>
<evidence type="ECO:0000259" key="2">
    <source>
        <dbReference type="Pfam" id="PF14576"/>
    </source>
</evidence>
<evidence type="ECO:0000313" key="4">
    <source>
        <dbReference type="Proteomes" id="UP000796880"/>
    </source>
</evidence>
<dbReference type="PANTHER" id="PTHR33232:SF18">
    <property type="entry name" value="PROTEIN SIEVE ELEMENT OCCLUSION B-LIKE"/>
    <property type="match status" value="1"/>
</dbReference>
<sequence length="455" mass="51648">MIHSTGDKELDVKSLLSLVHNILSTASDAAGVQMACKAQGEAVNNVEKKTEAILKVLSSYSMDAKLGLSLAFLALEYGELWHLQKDLKTSRENNNSQEKEFFQAMAILKSVTNIGSEKALSELNTLINLIMDVTRIIFELEKLRSHYSASQLSKVIGKHVYQAITTIVACATQITILKNNKGQLHDLSKMTSDLNTIYKDLQKHKQICHQQKELEIYMRLIMLKYARSESHDVVVEILKLMIYAELDVQKLLIGGSTTDEMEEEDMDVLRTKDVFLIILSLDISDDEISSIISKKEIMHCIHFNIVWIPIVDKWTSEQEKAFHEKRKKMPWYIVQYVSTIAGIRFIKDEWEFKNKPIGVLMTADGDVVTRKSLNLIQNLGYESNPKHHNLVWHSTATKAEPESKSEESKLITNNDADSAVQSNTANHPQDRSDDNNHESNDQPKPDVEHESDLNA</sequence>
<dbReference type="PANTHER" id="PTHR33232">
    <property type="entry name" value="PROTEIN SIEVE ELEMENT OCCLUSION B-LIKE"/>
    <property type="match status" value="1"/>
</dbReference>
<comment type="caution">
    <text evidence="3">The sequence shown here is derived from an EMBL/GenBank/DDBJ whole genome shotgun (WGS) entry which is preliminary data.</text>
</comment>
<dbReference type="GO" id="GO:0010088">
    <property type="term" value="P:phloem development"/>
    <property type="evidence" value="ECO:0007669"/>
    <property type="project" value="InterPro"/>
</dbReference>
<name>A0A8K0HSP1_9ROSA</name>
<accession>A0A8K0HSP1</accession>
<feature type="compositionally biased region" description="Polar residues" evidence="1">
    <location>
        <begin position="410"/>
        <end position="427"/>
    </location>
</feature>
<protein>
    <recommendedName>
        <fullName evidence="2">Sieve element occlusion N-terminal domain-containing protein</fullName>
    </recommendedName>
</protein>
<dbReference type="AlphaFoldDB" id="A0A8K0HSP1"/>
<feature type="domain" description="Sieve element occlusion N-terminal" evidence="2">
    <location>
        <begin position="32"/>
        <end position="222"/>
    </location>
</feature>
<feature type="compositionally biased region" description="Basic and acidic residues" evidence="1">
    <location>
        <begin position="428"/>
        <end position="455"/>
    </location>
</feature>
<organism evidence="3 4">
    <name type="scientific">Rhamnella rubrinervis</name>
    <dbReference type="NCBI Taxonomy" id="2594499"/>
    <lineage>
        <taxon>Eukaryota</taxon>
        <taxon>Viridiplantae</taxon>
        <taxon>Streptophyta</taxon>
        <taxon>Embryophyta</taxon>
        <taxon>Tracheophyta</taxon>
        <taxon>Spermatophyta</taxon>
        <taxon>Magnoliopsida</taxon>
        <taxon>eudicotyledons</taxon>
        <taxon>Gunneridae</taxon>
        <taxon>Pentapetalae</taxon>
        <taxon>rosids</taxon>
        <taxon>fabids</taxon>
        <taxon>Rosales</taxon>
        <taxon>Rhamnaceae</taxon>
        <taxon>rhamnoid group</taxon>
        <taxon>Rhamneae</taxon>
        <taxon>Rhamnella</taxon>
    </lineage>
</organism>
<gene>
    <name evidence="3" type="ORF">FNV43_RR01538</name>
</gene>
<feature type="region of interest" description="Disordered" evidence="1">
    <location>
        <begin position="396"/>
        <end position="455"/>
    </location>
</feature>